<evidence type="ECO:0000256" key="3">
    <source>
        <dbReference type="ARBA" id="ARBA00022525"/>
    </source>
</evidence>
<gene>
    <name evidence="6" type="ORF">PaG_00122</name>
</gene>
<keyword evidence="4 5" id="KW-1015">Disulfide bond</keyword>
<dbReference type="InterPro" id="IPR001338">
    <property type="entry name" value="Class_I_Hydrophobin"/>
</dbReference>
<evidence type="ECO:0000313" key="6">
    <source>
        <dbReference type="EMBL" id="ETS65388.1"/>
    </source>
</evidence>
<comment type="subcellular location">
    <subcellularLocation>
        <location evidence="1 5">Secreted</location>
        <location evidence="1 5">Cell wall</location>
    </subcellularLocation>
</comment>
<dbReference type="GO" id="GO:0005199">
    <property type="term" value="F:structural constituent of cell wall"/>
    <property type="evidence" value="ECO:0007669"/>
    <property type="project" value="InterPro"/>
</dbReference>
<keyword evidence="7" id="KW-1185">Reference proteome</keyword>
<keyword evidence="3 5" id="KW-0964">Secreted</keyword>
<comment type="similarity">
    <text evidence="5">Belongs to the fungal hydrophobin family.</text>
</comment>
<dbReference type="Proteomes" id="UP000019462">
    <property type="component" value="Unassembled WGS sequence"/>
</dbReference>
<dbReference type="GO" id="GO:0009277">
    <property type="term" value="C:fungal-type cell wall"/>
    <property type="evidence" value="ECO:0007669"/>
    <property type="project" value="InterPro"/>
</dbReference>
<evidence type="ECO:0000313" key="7">
    <source>
        <dbReference type="Proteomes" id="UP000019462"/>
    </source>
</evidence>
<organism evidence="6 7">
    <name type="scientific">Moesziomyces aphidis</name>
    <name type="common">Pseudozyma aphidis</name>
    <dbReference type="NCBI Taxonomy" id="84754"/>
    <lineage>
        <taxon>Eukaryota</taxon>
        <taxon>Fungi</taxon>
        <taxon>Dikarya</taxon>
        <taxon>Basidiomycota</taxon>
        <taxon>Ustilaginomycotina</taxon>
        <taxon>Ustilaginomycetes</taxon>
        <taxon>Ustilaginales</taxon>
        <taxon>Ustilaginaceae</taxon>
        <taxon>Moesziomyces</taxon>
    </lineage>
</organism>
<name>W3VUT8_MOEAP</name>
<evidence type="ECO:0000256" key="2">
    <source>
        <dbReference type="ARBA" id="ARBA00022512"/>
    </source>
</evidence>
<dbReference type="SMART" id="SM00075">
    <property type="entry name" value="HYDRO"/>
    <property type="match status" value="1"/>
</dbReference>
<dbReference type="Pfam" id="PF01185">
    <property type="entry name" value="Hydrophobin"/>
    <property type="match status" value="1"/>
</dbReference>
<dbReference type="OrthoDB" id="4225815at2759"/>
<reference evidence="6 7" key="1">
    <citation type="journal article" date="2014" name="Genome Announc.">
        <title>Genome sequence of the basidiomycetous fungus Pseudozyma aphidis DSM70725, an efficient producer of biosurfactant mannosylerythritol lipids.</title>
        <authorList>
            <person name="Lorenz S."/>
            <person name="Guenther M."/>
            <person name="Grumaz C."/>
            <person name="Rupp S."/>
            <person name="Zibek S."/>
            <person name="Sohn K."/>
        </authorList>
    </citation>
    <scope>NUCLEOTIDE SEQUENCE [LARGE SCALE GENOMIC DNA]</scope>
    <source>
        <strain evidence="7">ATCC 32657 / CBS 517.83 / DSM 70725 / JCM 10318 / NBRC 10182 / NRRL Y-7954 / St-0401</strain>
    </source>
</reference>
<evidence type="ECO:0000256" key="5">
    <source>
        <dbReference type="RuleBase" id="RU365009"/>
    </source>
</evidence>
<protein>
    <recommendedName>
        <fullName evidence="5">Hydrophobin</fullName>
    </recommendedName>
</protein>
<evidence type="ECO:0000256" key="4">
    <source>
        <dbReference type="ARBA" id="ARBA00023157"/>
    </source>
</evidence>
<dbReference type="CDD" id="cd23507">
    <property type="entry name" value="hydrophobin_I"/>
    <property type="match status" value="1"/>
</dbReference>
<keyword evidence="2 5" id="KW-0134">Cell wall</keyword>
<evidence type="ECO:0000256" key="1">
    <source>
        <dbReference type="ARBA" id="ARBA00004191"/>
    </source>
</evidence>
<comment type="caution">
    <text evidence="6">The sequence shown here is derived from an EMBL/GenBank/DDBJ whole genome shotgun (WGS) entry which is preliminary data.</text>
</comment>
<dbReference type="EMBL" id="AWNI01000001">
    <property type="protein sequence ID" value="ETS65388.1"/>
    <property type="molecule type" value="Genomic_DNA"/>
</dbReference>
<accession>W3VUT8</accession>
<sequence>MTGTWPQLALPVSLSVPSVSPVALSDTAIMPQRCKRLVKHAIPSRSYELASAIEKYKDKGQWRVPPPLFIINPLIHSTPLHSLFHTLPLSLALQLNQLFAFKMQFKTIFAAVATFAAVASALPTGEHNGNGQCATGVAQCCSQIKQGPAAQDALAGLGLAFNEAVDGVIGLDCQQIPLLIGVAVQNTCKNTAVCCEGSANNGLIQTSCTPISIN</sequence>
<keyword evidence="5" id="KW-0732">Signal</keyword>
<dbReference type="AlphaFoldDB" id="W3VUT8"/>
<proteinExistence type="inferred from homology"/>
<dbReference type="HOGENOM" id="CLU_1289427_0_0_1"/>